<proteinExistence type="predicted"/>
<feature type="region of interest" description="Disordered" evidence="1">
    <location>
        <begin position="323"/>
        <end position="391"/>
    </location>
</feature>
<feature type="transmembrane region" description="Helical" evidence="2">
    <location>
        <begin position="622"/>
        <end position="645"/>
    </location>
</feature>
<organism evidence="3 4">
    <name type="scientific">Folsomia candida</name>
    <name type="common">Springtail</name>
    <dbReference type="NCBI Taxonomy" id="158441"/>
    <lineage>
        <taxon>Eukaryota</taxon>
        <taxon>Metazoa</taxon>
        <taxon>Ecdysozoa</taxon>
        <taxon>Arthropoda</taxon>
        <taxon>Hexapoda</taxon>
        <taxon>Collembola</taxon>
        <taxon>Entomobryomorpha</taxon>
        <taxon>Isotomoidea</taxon>
        <taxon>Isotomidae</taxon>
        <taxon>Proisotominae</taxon>
        <taxon>Folsomia</taxon>
    </lineage>
</organism>
<dbReference type="EMBL" id="LNIX01000057">
    <property type="protein sequence ID" value="OXA37436.1"/>
    <property type="molecule type" value="Genomic_DNA"/>
</dbReference>
<keyword evidence="3" id="KW-0012">Acyltransferase</keyword>
<feature type="compositionally biased region" description="Polar residues" evidence="1">
    <location>
        <begin position="102"/>
        <end position="113"/>
    </location>
</feature>
<evidence type="ECO:0000256" key="1">
    <source>
        <dbReference type="SAM" id="MobiDB-lite"/>
    </source>
</evidence>
<evidence type="ECO:0000256" key="2">
    <source>
        <dbReference type="SAM" id="Phobius"/>
    </source>
</evidence>
<dbReference type="GO" id="GO:0016746">
    <property type="term" value="F:acyltransferase activity"/>
    <property type="evidence" value="ECO:0007669"/>
    <property type="project" value="UniProtKB-KW"/>
</dbReference>
<keyword evidence="2" id="KW-1133">Transmembrane helix</keyword>
<feature type="compositionally biased region" description="Low complexity" evidence="1">
    <location>
        <begin position="182"/>
        <end position="191"/>
    </location>
</feature>
<feature type="transmembrane region" description="Helical" evidence="2">
    <location>
        <begin position="428"/>
        <end position="452"/>
    </location>
</feature>
<dbReference type="Proteomes" id="UP000198287">
    <property type="component" value="Unassembled WGS sequence"/>
</dbReference>
<evidence type="ECO:0000313" key="3">
    <source>
        <dbReference type="EMBL" id="OXA37436.1"/>
    </source>
</evidence>
<feature type="compositionally biased region" description="Basic residues" evidence="1">
    <location>
        <begin position="169"/>
        <end position="181"/>
    </location>
</feature>
<feature type="compositionally biased region" description="Low complexity" evidence="1">
    <location>
        <begin position="114"/>
        <end position="123"/>
    </location>
</feature>
<sequence>MDKNRRVVRTPPDAEEPGESIVLNYFGQINSNPSPRPNSGERLTTINEDLTNEADKPIQVDLQSHEWIGAVLVPCDSDTFDAMTEVPLDDDIVLPEIETNVPQIDTGNLEQNETSPSSSTSPPFLLPVGNDDEELSPPTPPNLPRKSTMSESGPMHNSNANPPQPSKPPVKRPHTSPHFRSSRPAPFRPRSVGSNDLDRNVLQSHVTPKSPQPVVLETSYATKIKQFFTNIRSIGAAPVLEESSVSDETSPLENQGQNEQVSIDMTLRNQNEDENVEKGERISTPLETFATTSKIMRPFSALRSTLSNTNFLVFSTLHISGFDPGDDHSENEVDETDTTAAEAEVDDTNVRPGKSRPQSAPASVHPLDIKESDLDDKTEQSSGSPPSGSAMVASVAGGGIGGLVHQWMNVQKAGNRLKNLAEVKRNLFLAPLQFFQAIINVGACLGICPFFIEEEGGVFKLKSNPILSGFVIALVTAATALQAFLTSQLWCRTNLKEEPETAVYFVKMATTTLLLLSYLFSITINQRKFGKMYKSFNIQSEKAVEDANRRKVMLRILTSFLTLSLFALINYEEWMSTIHVEGLDGLIGKLGKESEKLGVWDSCAKSLICSSIVGGSMLGLKVIIRMLLIQNDLILWGASLSAYFIERAARKFFFNDNSPLDIKQASDIFRSIKAQTHAINSAIGPIATTTIMQMIPFGVYAVYQLTQGRIAFFEIFVVVMKIGHIVVAAEASANTSNLVDKILTERAVFSPGSGEQVQEFVIVTRNPICLKGLDFFDVTYQILGEILIYVVTYFLLMAELRPDTDKQKAEDYQKVLEND</sequence>
<feature type="transmembrane region" description="Helical" evidence="2">
    <location>
        <begin position="710"/>
        <end position="729"/>
    </location>
</feature>
<evidence type="ECO:0000313" key="4">
    <source>
        <dbReference type="Proteomes" id="UP000198287"/>
    </source>
</evidence>
<keyword evidence="2" id="KW-0812">Transmembrane</keyword>
<feature type="transmembrane region" description="Helical" evidence="2">
    <location>
        <begin position="464"/>
        <end position="484"/>
    </location>
</feature>
<feature type="transmembrane region" description="Helical" evidence="2">
    <location>
        <begin position="552"/>
        <end position="571"/>
    </location>
</feature>
<protein>
    <submittedName>
        <fullName evidence="3">Glycerol-3-phosphate acyltransferase</fullName>
    </submittedName>
</protein>
<keyword evidence="3" id="KW-0808">Transferase</keyword>
<feature type="compositionally biased region" description="Acidic residues" evidence="1">
    <location>
        <begin position="332"/>
        <end position="347"/>
    </location>
</feature>
<feature type="compositionally biased region" description="Low complexity" evidence="1">
    <location>
        <begin position="381"/>
        <end position="391"/>
    </location>
</feature>
<name>A0A226CZH3_FOLCA</name>
<feature type="non-terminal residue" evidence="3">
    <location>
        <position position="819"/>
    </location>
</feature>
<feature type="compositionally biased region" description="Polar residues" evidence="1">
    <location>
        <begin position="145"/>
        <end position="161"/>
    </location>
</feature>
<feature type="transmembrane region" description="Helical" evidence="2">
    <location>
        <begin position="504"/>
        <end position="524"/>
    </location>
</feature>
<feature type="region of interest" description="Disordered" evidence="1">
    <location>
        <begin position="102"/>
        <end position="196"/>
    </location>
</feature>
<comment type="caution">
    <text evidence="3">The sequence shown here is derived from an EMBL/GenBank/DDBJ whole genome shotgun (WGS) entry which is preliminary data.</text>
</comment>
<keyword evidence="2" id="KW-0472">Membrane</keyword>
<keyword evidence="4" id="KW-1185">Reference proteome</keyword>
<feature type="compositionally biased region" description="Basic and acidic residues" evidence="1">
    <location>
        <begin position="367"/>
        <end position="379"/>
    </location>
</feature>
<reference evidence="3 4" key="1">
    <citation type="submission" date="2015-12" db="EMBL/GenBank/DDBJ databases">
        <title>The genome of Folsomia candida.</title>
        <authorList>
            <person name="Faddeeva A."/>
            <person name="Derks M.F."/>
            <person name="Anvar Y."/>
            <person name="Smit S."/>
            <person name="Van Straalen N."/>
            <person name="Roelofs D."/>
        </authorList>
    </citation>
    <scope>NUCLEOTIDE SEQUENCE [LARGE SCALE GENOMIC DNA]</scope>
    <source>
        <strain evidence="3 4">VU population</strain>
        <tissue evidence="3">Whole body</tissue>
    </source>
</reference>
<accession>A0A226CZH3</accession>
<feature type="transmembrane region" description="Helical" evidence="2">
    <location>
        <begin position="780"/>
        <end position="798"/>
    </location>
</feature>
<gene>
    <name evidence="3" type="ORF">Fcan01_27818</name>
</gene>
<dbReference type="AlphaFoldDB" id="A0A226CZH3"/>